<organism evidence="7 8">
    <name type="scientific">Alternaria atra</name>
    <dbReference type="NCBI Taxonomy" id="119953"/>
    <lineage>
        <taxon>Eukaryota</taxon>
        <taxon>Fungi</taxon>
        <taxon>Dikarya</taxon>
        <taxon>Ascomycota</taxon>
        <taxon>Pezizomycotina</taxon>
        <taxon>Dothideomycetes</taxon>
        <taxon>Pleosporomycetidae</taxon>
        <taxon>Pleosporales</taxon>
        <taxon>Pleosporineae</taxon>
        <taxon>Pleosporaceae</taxon>
        <taxon>Alternaria</taxon>
        <taxon>Alternaria sect. Ulocladioides</taxon>
    </lineage>
</organism>
<evidence type="ECO:0000313" key="8">
    <source>
        <dbReference type="Proteomes" id="UP000676310"/>
    </source>
</evidence>
<dbReference type="FunFam" id="3.40.50.720:FF:000366">
    <property type="entry name" value="Protein FMP52, mitochondrial"/>
    <property type="match status" value="1"/>
</dbReference>
<dbReference type="GO" id="GO:0051170">
    <property type="term" value="P:import into nucleus"/>
    <property type="evidence" value="ECO:0007669"/>
    <property type="project" value="TreeGrafter"/>
</dbReference>
<accession>A0A8J2HT00</accession>
<evidence type="ECO:0000256" key="4">
    <source>
        <dbReference type="ARBA" id="ARBA00022946"/>
    </source>
</evidence>
<gene>
    <name evidence="7" type="ORF">ALTATR162_LOCUS1004</name>
</gene>
<dbReference type="SUPFAM" id="SSF51735">
    <property type="entry name" value="NAD(P)-binding Rossmann-fold domains"/>
    <property type="match status" value="1"/>
</dbReference>
<dbReference type="GeneID" id="67010157"/>
<dbReference type="InterPro" id="IPR036291">
    <property type="entry name" value="NAD(P)-bd_dom_sf"/>
</dbReference>
<keyword evidence="4" id="KW-0809">Transit peptide</keyword>
<evidence type="ECO:0000256" key="6">
    <source>
        <dbReference type="ARBA" id="ARBA00023136"/>
    </source>
</evidence>
<comment type="similarity">
    <text evidence="2">Belongs to the FMP52 family.</text>
</comment>
<comment type="caution">
    <text evidence="7">The sequence shown here is derived from an EMBL/GenBank/DDBJ whole genome shotgun (WGS) entry which is preliminary data.</text>
</comment>
<evidence type="ECO:0000256" key="2">
    <source>
        <dbReference type="ARBA" id="ARBA00006617"/>
    </source>
</evidence>
<keyword evidence="3" id="KW-1000">Mitochondrion outer membrane</keyword>
<dbReference type="Proteomes" id="UP000676310">
    <property type="component" value="Unassembled WGS sequence"/>
</dbReference>
<evidence type="ECO:0000256" key="5">
    <source>
        <dbReference type="ARBA" id="ARBA00023128"/>
    </source>
</evidence>
<evidence type="ECO:0008006" key="9">
    <source>
        <dbReference type="Google" id="ProtNLM"/>
    </source>
</evidence>
<keyword evidence="5" id="KW-0496">Mitochondrion</keyword>
<evidence type="ECO:0000313" key="7">
    <source>
        <dbReference type="EMBL" id="CAG5141751.1"/>
    </source>
</evidence>
<sequence>MATAVLAGSTGLVGSNILSQLLAHPSFSAIHAFARRDLSNPAGSTKLQPIIATDSSQWPRQFPSSQKPRVFFSGLGTTRAQVGGFEAQRKIDYDLNLDLAKTAKEAGVDTYVLISSNGASTASYFAYPKMKGELEEAVKGLGFKHTVIVRPGLIVGDRTESRPAEAALRGLAKGLRGLTPKMTDWWAQDASMIARAAVNAGVQCMEGKREEGVWHVEMKDIVALGKE</sequence>
<dbReference type="EMBL" id="CAJRGZ010000015">
    <property type="protein sequence ID" value="CAG5141751.1"/>
    <property type="molecule type" value="Genomic_DNA"/>
</dbReference>
<dbReference type="Pfam" id="PF08732">
    <property type="entry name" value="HIM1"/>
    <property type="match status" value="1"/>
</dbReference>
<dbReference type="Gene3D" id="3.40.50.720">
    <property type="entry name" value="NAD(P)-binding Rossmann-like Domain"/>
    <property type="match status" value="1"/>
</dbReference>
<evidence type="ECO:0000256" key="3">
    <source>
        <dbReference type="ARBA" id="ARBA00022787"/>
    </source>
</evidence>
<protein>
    <recommendedName>
        <fullName evidence="9">NAD dependent epimerase/dehydratase family protein-like protein</fullName>
    </recommendedName>
</protein>
<comment type="subcellular location">
    <subcellularLocation>
        <location evidence="1">Mitochondrion outer membrane</location>
        <topology evidence="1">Peripheral membrane protein</topology>
    </subcellularLocation>
</comment>
<reference evidence="7" key="1">
    <citation type="submission" date="2021-05" db="EMBL/GenBank/DDBJ databases">
        <authorList>
            <person name="Stam R."/>
        </authorList>
    </citation>
    <scope>NUCLEOTIDE SEQUENCE</scope>
    <source>
        <strain evidence="7">CS162</strain>
    </source>
</reference>
<proteinExistence type="inferred from homology"/>
<dbReference type="RefSeq" id="XP_043164534.1">
    <property type="nucleotide sequence ID" value="XM_043308599.1"/>
</dbReference>
<dbReference type="GO" id="GO:0005741">
    <property type="term" value="C:mitochondrial outer membrane"/>
    <property type="evidence" value="ECO:0007669"/>
    <property type="project" value="UniProtKB-SubCell"/>
</dbReference>
<dbReference type="InterPro" id="IPR014843">
    <property type="entry name" value="Him1/Fmp52"/>
</dbReference>
<dbReference type="OrthoDB" id="430436at2759"/>
<dbReference type="AlphaFoldDB" id="A0A8J2HT00"/>
<name>A0A8J2HT00_9PLEO</name>
<evidence type="ECO:0000256" key="1">
    <source>
        <dbReference type="ARBA" id="ARBA00004450"/>
    </source>
</evidence>
<dbReference type="PANTHER" id="PTHR14097:SF7">
    <property type="entry name" value="OXIDOREDUCTASE HTATIP2"/>
    <property type="match status" value="1"/>
</dbReference>
<dbReference type="PANTHER" id="PTHR14097">
    <property type="entry name" value="OXIDOREDUCTASE HTATIP2"/>
    <property type="match status" value="1"/>
</dbReference>
<keyword evidence="8" id="KW-1185">Reference proteome</keyword>
<keyword evidence="6" id="KW-0472">Membrane</keyword>